<keyword evidence="1" id="KW-0472">Membrane</keyword>
<evidence type="ECO:0000313" key="2">
    <source>
        <dbReference type="EMBL" id="MBF9002513.1"/>
    </source>
</evidence>
<sequence>MSQFIGPLSFVFIIALAYTLKQIGFVTVKEGQVVNKLLMNLTLPATIIVTFASLKSTEHLIGIALFGFLLA</sequence>
<dbReference type="Proteomes" id="UP000597206">
    <property type="component" value="Unassembled WGS sequence"/>
</dbReference>
<keyword evidence="1" id="KW-1133">Transmembrane helix</keyword>
<feature type="transmembrane region" description="Helical" evidence="1">
    <location>
        <begin position="43"/>
        <end position="70"/>
    </location>
</feature>
<dbReference type="EMBL" id="JADPMR010000004">
    <property type="protein sequence ID" value="MBF9002513.1"/>
    <property type="molecule type" value="Genomic_DNA"/>
</dbReference>
<proteinExistence type="predicted"/>
<evidence type="ECO:0000256" key="1">
    <source>
        <dbReference type="SAM" id="Phobius"/>
    </source>
</evidence>
<protein>
    <submittedName>
        <fullName evidence="2">Uncharacterized protein</fullName>
    </submittedName>
</protein>
<organism evidence="2 3">
    <name type="scientific">Vibrio nitrifigilis</name>
    <dbReference type="NCBI Taxonomy" id="2789781"/>
    <lineage>
        <taxon>Bacteria</taxon>
        <taxon>Pseudomonadati</taxon>
        <taxon>Pseudomonadota</taxon>
        <taxon>Gammaproteobacteria</taxon>
        <taxon>Vibrionales</taxon>
        <taxon>Vibrionaceae</taxon>
        <taxon>Vibrio</taxon>
    </lineage>
</organism>
<keyword evidence="1" id="KW-0812">Transmembrane</keyword>
<accession>A0ABS0GJY3</accession>
<dbReference type="RefSeq" id="WP_196124398.1">
    <property type="nucleotide sequence ID" value="NZ_JADPMR010000004.1"/>
</dbReference>
<comment type="caution">
    <text evidence="2">The sequence shown here is derived from an EMBL/GenBank/DDBJ whole genome shotgun (WGS) entry which is preliminary data.</text>
</comment>
<gene>
    <name evidence="2" type="ORF">I1A42_18740</name>
</gene>
<keyword evidence="3" id="KW-1185">Reference proteome</keyword>
<evidence type="ECO:0000313" key="3">
    <source>
        <dbReference type="Proteomes" id="UP000597206"/>
    </source>
</evidence>
<reference evidence="2 3" key="1">
    <citation type="submission" date="2020-11" db="EMBL/GenBank/DDBJ databases">
        <title>Vibrio nitrifigilis sp. nov., a marine nitrogen-fixing bacterium isolated from the lagoon sediment of an islet inside an atoll.</title>
        <authorList>
            <person name="Wang L.-T."/>
            <person name="Shieh W.Y."/>
        </authorList>
    </citation>
    <scope>NUCLEOTIDE SEQUENCE [LARGE SCALE GENOMIC DNA]</scope>
    <source>
        <strain evidence="2 3">NFV-1</strain>
    </source>
</reference>
<name>A0ABS0GJY3_9VIBR</name>